<dbReference type="PANTHER" id="PTHR30592:SF1">
    <property type="entry name" value="SULFUR CARRIER PROTEIN FDHD"/>
    <property type="match status" value="1"/>
</dbReference>
<dbReference type="PIRSF" id="PIRSF015626">
    <property type="entry name" value="FdhD"/>
    <property type="match status" value="1"/>
</dbReference>
<dbReference type="RefSeq" id="WP_126598064.1">
    <property type="nucleotide sequence ID" value="NZ_LR134510.1"/>
</dbReference>
<comment type="function">
    <text evidence="3">Required for formate dehydrogenase (FDH) activity. Acts as a sulfur carrier protein that transfers sulfur from IscS to the molybdenum cofactor prior to its insertion into FDH.</text>
</comment>
<dbReference type="InterPro" id="IPR016193">
    <property type="entry name" value="Cytidine_deaminase-like"/>
</dbReference>
<dbReference type="NCBIfam" id="TIGR00129">
    <property type="entry name" value="fdhD_narQ"/>
    <property type="match status" value="1"/>
</dbReference>
<dbReference type="Pfam" id="PF02634">
    <property type="entry name" value="FdhD-NarQ"/>
    <property type="match status" value="1"/>
</dbReference>
<proteinExistence type="inferred from homology"/>
<dbReference type="Gene3D" id="3.10.20.10">
    <property type="match status" value="1"/>
</dbReference>
<dbReference type="Gene3D" id="3.40.140.10">
    <property type="entry name" value="Cytidine Deaminase, domain 2"/>
    <property type="match status" value="1"/>
</dbReference>
<feature type="binding site" evidence="3">
    <location>
        <begin position="266"/>
        <end position="271"/>
    </location>
    <ligand>
        <name>Mo-bis(molybdopterin guanine dinucleotide)</name>
        <dbReference type="ChEBI" id="CHEBI:60539"/>
    </ligand>
</feature>
<feature type="active site" description="Cysteine persulfide intermediate" evidence="3">
    <location>
        <position position="129"/>
    </location>
</feature>
<dbReference type="PANTHER" id="PTHR30592">
    <property type="entry name" value="FORMATE DEHYDROGENASE"/>
    <property type="match status" value="1"/>
</dbReference>
<comment type="similarity">
    <text evidence="3">Belongs to the FdhD family.</text>
</comment>
<keyword evidence="2 3" id="KW-0501">Molybdenum cofactor biosynthesis</keyword>
<reference evidence="4 5" key="1">
    <citation type="submission" date="2018-12" db="EMBL/GenBank/DDBJ databases">
        <authorList>
            <consortium name="Pathogen Informatics"/>
        </authorList>
    </citation>
    <scope>NUCLEOTIDE SEQUENCE [LARGE SCALE GENOMIC DNA]</scope>
    <source>
        <strain evidence="4 5">NCTC12871</strain>
    </source>
</reference>
<dbReference type="GO" id="GO:0016783">
    <property type="term" value="F:sulfurtransferase activity"/>
    <property type="evidence" value="ECO:0007669"/>
    <property type="project" value="InterPro"/>
</dbReference>
<protein>
    <recommendedName>
        <fullName evidence="3">Sulfur carrier protein FdhD</fullName>
    </recommendedName>
</protein>
<dbReference type="GO" id="GO:0097163">
    <property type="term" value="F:sulfur carrier activity"/>
    <property type="evidence" value="ECO:0007669"/>
    <property type="project" value="UniProtKB-UniRule"/>
</dbReference>
<gene>
    <name evidence="3" type="primary">fdhD</name>
    <name evidence="4" type="ORF">NCTC12871_00142</name>
</gene>
<evidence type="ECO:0000313" key="4">
    <source>
        <dbReference type="EMBL" id="VEJ08735.1"/>
    </source>
</evidence>
<dbReference type="KEGG" id="adp:NCTC12871_00142"/>
<evidence type="ECO:0000256" key="2">
    <source>
        <dbReference type="ARBA" id="ARBA00023150"/>
    </source>
</evidence>
<sequence>MTNGGKTLISITKRELISFKVLTNSLQNTNNSHPSYQLVEQSDNIAQEIPVALIYNDIAHTVMMCSPSDLEDFAIGFSLTENIIQSPKEIYGIDIEETCQGIEINIELATRCFVNLKERRRSLTGRTGCGICGTERLQQVLKPLTPLPHNDKLNLTLLNHCLEIFNQKQIMREATGATHAAAFFTLNGEFLAIREDIGRHIALDKLLGWHARNGSPQGFILVSSRASYEMVQKAASCGIEILVAMSAATELAIDVAKKANLTLIGFARPYRASIYTGEERCSF</sequence>
<evidence type="ECO:0000256" key="3">
    <source>
        <dbReference type="HAMAP-Rule" id="MF_00187"/>
    </source>
</evidence>
<dbReference type="EMBL" id="LR134510">
    <property type="protein sequence ID" value="VEJ08735.1"/>
    <property type="molecule type" value="Genomic_DNA"/>
</dbReference>
<dbReference type="InterPro" id="IPR003786">
    <property type="entry name" value="FdhD"/>
</dbReference>
<evidence type="ECO:0000313" key="5">
    <source>
        <dbReference type="Proteomes" id="UP000279799"/>
    </source>
</evidence>
<evidence type="ECO:0000256" key="1">
    <source>
        <dbReference type="ARBA" id="ARBA00022490"/>
    </source>
</evidence>
<dbReference type="GO" id="GO:0006777">
    <property type="term" value="P:Mo-molybdopterin cofactor biosynthetic process"/>
    <property type="evidence" value="ECO:0007669"/>
    <property type="project" value="UniProtKB-UniRule"/>
</dbReference>
<organism evidence="4 5">
    <name type="scientific">Actinobacillus delphinicola</name>
    <dbReference type="NCBI Taxonomy" id="51161"/>
    <lineage>
        <taxon>Bacteria</taxon>
        <taxon>Pseudomonadati</taxon>
        <taxon>Pseudomonadota</taxon>
        <taxon>Gammaproteobacteria</taxon>
        <taxon>Pasteurellales</taxon>
        <taxon>Pasteurellaceae</taxon>
        <taxon>Actinobacillus</taxon>
    </lineage>
</organism>
<dbReference type="OrthoDB" id="3197277at2"/>
<dbReference type="AlphaFoldDB" id="A0A448TS65"/>
<keyword evidence="5" id="KW-1185">Reference proteome</keyword>
<dbReference type="SUPFAM" id="SSF53927">
    <property type="entry name" value="Cytidine deaminase-like"/>
    <property type="match status" value="1"/>
</dbReference>
<name>A0A448TS65_9PAST</name>
<dbReference type="HAMAP" id="MF_00187">
    <property type="entry name" value="FdhD"/>
    <property type="match status" value="1"/>
</dbReference>
<comment type="subcellular location">
    <subcellularLocation>
        <location evidence="3">Cytoplasm</location>
    </subcellularLocation>
</comment>
<dbReference type="Proteomes" id="UP000279799">
    <property type="component" value="Chromosome"/>
</dbReference>
<dbReference type="GO" id="GO:0005737">
    <property type="term" value="C:cytoplasm"/>
    <property type="evidence" value="ECO:0007669"/>
    <property type="project" value="UniProtKB-SubCell"/>
</dbReference>
<accession>A0A448TS65</accession>
<keyword evidence="1 3" id="KW-0963">Cytoplasm</keyword>